<feature type="domain" description="Reverse transcriptase Ty1/copia-type" evidence="3">
    <location>
        <begin position="142"/>
        <end position="236"/>
    </location>
</feature>
<evidence type="ECO:0000313" key="4">
    <source>
        <dbReference type="EMBL" id="GEU43354.1"/>
    </source>
</evidence>
<reference evidence="4" key="1">
    <citation type="journal article" date="2019" name="Sci. Rep.">
        <title>Draft genome of Tanacetum cinerariifolium, the natural source of mosquito coil.</title>
        <authorList>
            <person name="Yamashiro T."/>
            <person name="Shiraishi A."/>
            <person name="Satake H."/>
            <person name="Nakayama K."/>
        </authorList>
    </citation>
    <scope>NUCLEOTIDE SEQUENCE</scope>
</reference>
<protein>
    <recommendedName>
        <fullName evidence="3">Reverse transcriptase Ty1/copia-type domain-containing protein</fullName>
    </recommendedName>
</protein>
<dbReference type="InterPro" id="IPR013103">
    <property type="entry name" value="RVT_2"/>
</dbReference>
<name>A0A6L2K666_TANCI</name>
<dbReference type="EMBL" id="BKCJ010001698">
    <property type="protein sequence ID" value="GEU43354.1"/>
    <property type="molecule type" value="Genomic_DNA"/>
</dbReference>
<evidence type="ECO:0000259" key="3">
    <source>
        <dbReference type="Pfam" id="PF07727"/>
    </source>
</evidence>
<feature type="non-terminal residue" evidence="4">
    <location>
        <position position="1"/>
    </location>
</feature>
<sequence>KSSSSTPYVPPSRNDWDLLFQPMFDELLNPAPSVDHQAPKVIAPIVEIIPPVQADSTNSPSLTTIQSFLTRLELLSAQRNCFFIIAVQTPGSGISILLAVGTPSTGSGNLYCYGSWWRWMLLVDVVDVNGVVCLTESVELYHVDSRLIDSNELTRSTREEVYVSQPDGFVDQDNPNHLYKLKKALYGLKQAPRAWYDMLSSFLISQDFSKGSVDLTLFIRRNFNDLLLISQSPRGIFINQSKYALELLKKYDFESCDPVDTSMVEKSKLDEDKEGKAVDPSHYRGMIGTLLYLTASRPDLNLQSACMPGIRLGLPKSTREAYKRVIKKTKSAAISSTEAEYIALSGCGAQILWMRSQLTDYGLGFNKIPMYYDNKSVIALCCNNVQHSRSKHIDIRYHFIKEQVENGVIELYFVNTEYQLADLFTKALGRDRIEFLINKLGMRSFTPKTLKQLMDEVDEWWWTMDTTIEQQVAMDEALVPYAQRLRIGRSNFQLLSDIKSKESTLQLVYDATATVHHHAIRFKMDNKKRIMNLESFRDMLYICLRVHGQTFTELPFKEEIIAFICFLGHSAPIRTLTDVNINKLNQPWRSFVAIINKFLTEKSSGYDSLRLSQAQILWGSYHMRNVDYAYLMWEDFVYQNTQQFGTMLPIELTNEEIKNFNAYKEYYAIATGAAPPNPKASVRKTRSSFDTSVTPPTIVAGPILTASAKGKHTAKAFKAKILFSLSKVAMTEAQQLKLATKRSMQQTHKSQANGSGVDEGTGDDDEGKGGDDDEEDEDDDDEEKDDEEEGRDDEQEHDDEEESNEETRDEGSFDPIPKTPKKEEEDELYRDVNVNQGRGIQVTQEVEDSHVTLTLINPDGMESIFETASTSVASLPISAPTLTSSIIATTTTRQQAPLPLTATLSKRIRLLKPSFPFLRENDEFLKTINENIKKIIKEQVKEQVQVQVSKILPRIEQAVNEQLEAEVLTRSSHSSRTSYAVVADLSEMELKKILIEKMEGNKSIQRSDEQRNLYRALVEAYESDKIILDTYRETVTLKRRHDEDADKDEEPSAGPDRGSKRRREGKEPESASAPIKTATRSAGRSTHGSRYRQALVSESVFTEEPMQTTFQMGEPTHPEFDTGADDQPINKTLPATHGSIQPWISELAKRSDSRSSFDELMDTPLDFSNFLMNRLRVDTLTPELLVGPTYELMKGSCKSMIELEYHLEEVYKATTDQLDWINLEGQRYPHNLLNHLPLIPNNRGRRVIPFKHFINNNLEYLRGGSSSHKYTTSVTKTKAADYKHVKWIEDLVPRTMWIQEPIDYDKHALWGVSHWGRKRQHFYGFAVNRSPLAMCILSEESSLSQSSRLSIVIQRRVEDLQLGVESYQKKLNLTRPDSYRIDLKHKEAYSAYSNPRGFIYQNKHKRNRLMRIDELHKFSDGTLIDVRTALDDHAKDKEDYEELGEVYRRKAVRRRPQDATKDHMIYRMLLLSFKRVVSTSTHPIIILSDSDVEDAFSSTTTPDYISTSLDYSPALSGNIAFDFETESDPSEDPFEDHLASLAISPFHDDPYMKVMQAHNATSNESPIQPSHAPITPPTILPPSPVLPPSPLFDPRDFFLLKEIFPPQKRARFLSSSFIDSFSPPQVFKTRETSHVTHLEHHEEQIDAILNHLDELPLERIEHMEDKIEGLGNGRVIIQRDFDKLETKLQEARTQIFEFQREQIRHDDEIVLAHIRIFTLEMIIEDIQIRHRLDMKSLLDMIHELKNHKG</sequence>
<feature type="compositionally biased region" description="Acidic residues" evidence="2">
    <location>
        <begin position="760"/>
        <end position="804"/>
    </location>
</feature>
<evidence type="ECO:0000256" key="2">
    <source>
        <dbReference type="SAM" id="MobiDB-lite"/>
    </source>
</evidence>
<feature type="region of interest" description="Disordered" evidence="2">
    <location>
        <begin position="739"/>
        <end position="828"/>
    </location>
</feature>
<feature type="coiled-coil region" evidence="1">
    <location>
        <begin position="1674"/>
        <end position="1701"/>
    </location>
</feature>
<feature type="region of interest" description="Disordered" evidence="2">
    <location>
        <begin position="1039"/>
        <end position="1090"/>
    </location>
</feature>
<feature type="compositionally biased region" description="Polar residues" evidence="2">
    <location>
        <begin position="1078"/>
        <end position="1088"/>
    </location>
</feature>
<dbReference type="SUPFAM" id="SSF56672">
    <property type="entry name" value="DNA/RNA polymerases"/>
    <property type="match status" value="1"/>
</dbReference>
<proteinExistence type="predicted"/>
<accession>A0A6L2K666</accession>
<gene>
    <name evidence="4" type="ORF">Tci_015332</name>
</gene>
<keyword evidence="1" id="KW-0175">Coiled coil</keyword>
<feature type="compositionally biased region" description="Polar residues" evidence="2">
    <location>
        <begin position="742"/>
        <end position="754"/>
    </location>
</feature>
<dbReference type="PANTHER" id="PTHR11439:SF495">
    <property type="entry name" value="REVERSE TRANSCRIPTASE, RNA-DEPENDENT DNA POLYMERASE-RELATED"/>
    <property type="match status" value="1"/>
</dbReference>
<dbReference type="Pfam" id="PF07727">
    <property type="entry name" value="RVT_2"/>
    <property type="match status" value="1"/>
</dbReference>
<dbReference type="PANTHER" id="PTHR11439">
    <property type="entry name" value="GAG-POL-RELATED RETROTRANSPOSON"/>
    <property type="match status" value="1"/>
</dbReference>
<evidence type="ECO:0000256" key="1">
    <source>
        <dbReference type="SAM" id="Coils"/>
    </source>
</evidence>
<comment type="caution">
    <text evidence="4">The sequence shown here is derived from an EMBL/GenBank/DDBJ whole genome shotgun (WGS) entry which is preliminary data.</text>
</comment>
<dbReference type="CDD" id="cd09272">
    <property type="entry name" value="RNase_HI_RT_Ty1"/>
    <property type="match status" value="1"/>
</dbReference>
<organism evidence="4">
    <name type="scientific">Tanacetum cinerariifolium</name>
    <name type="common">Dalmatian daisy</name>
    <name type="synonym">Chrysanthemum cinerariifolium</name>
    <dbReference type="NCBI Taxonomy" id="118510"/>
    <lineage>
        <taxon>Eukaryota</taxon>
        <taxon>Viridiplantae</taxon>
        <taxon>Streptophyta</taxon>
        <taxon>Embryophyta</taxon>
        <taxon>Tracheophyta</taxon>
        <taxon>Spermatophyta</taxon>
        <taxon>Magnoliopsida</taxon>
        <taxon>eudicotyledons</taxon>
        <taxon>Gunneridae</taxon>
        <taxon>Pentapetalae</taxon>
        <taxon>asterids</taxon>
        <taxon>campanulids</taxon>
        <taxon>Asterales</taxon>
        <taxon>Asteraceae</taxon>
        <taxon>Asteroideae</taxon>
        <taxon>Anthemideae</taxon>
        <taxon>Anthemidinae</taxon>
        <taxon>Tanacetum</taxon>
    </lineage>
</organism>
<dbReference type="InterPro" id="IPR043502">
    <property type="entry name" value="DNA/RNA_pol_sf"/>
</dbReference>